<dbReference type="SUPFAM" id="SSF49785">
    <property type="entry name" value="Galactose-binding domain-like"/>
    <property type="match status" value="1"/>
</dbReference>
<keyword evidence="2 7" id="KW-0378">Hydrolase</keyword>
<dbReference type="Pfam" id="PF02837">
    <property type="entry name" value="Glyco_hydro_2_N"/>
    <property type="match status" value="1"/>
</dbReference>
<dbReference type="SUPFAM" id="SSF49303">
    <property type="entry name" value="beta-Galactosidase/glucuronidase domain"/>
    <property type="match status" value="1"/>
</dbReference>
<evidence type="ECO:0000259" key="5">
    <source>
        <dbReference type="Pfam" id="PF02836"/>
    </source>
</evidence>
<dbReference type="InterPro" id="IPR006103">
    <property type="entry name" value="Glyco_hydro_2_cat"/>
</dbReference>
<reference evidence="7 8" key="1">
    <citation type="submission" date="2019-03" db="EMBL/GenBank/DDBJ databases">
        <title>Genomics of glacier-inhabiting Cryobacterium strains.</title>
        <authorList>
            <person name="Liu Q."/>
            <person name="Xin Y.-H."/>
        </authorList>
    </citation>
    <scope>NUCLEOTIDE SEQUENCE [LARGE SCALE GENOMIC DNA]</scope>
    <source>
        <strain evidence="7 8">TMT1-1</strain>
    </source>
</reference>
<evidence type="ECO:0000256" key="3">
    <source>
        <dbReference type="ARBA" id="ARBA00023295"/>
    </source>
</evidence>
<organism evidence="7 8">
    <name type="scientific">Cryobacterium lyxosi</name>
    <dbReference type="NCBI Taxonomy" id="1259228"/>
    <lineage>
        <taxon>Bacteria</taxon>
        <taxon>Bacillati</taxon>
        <taxon>Actinomycetota</taxon>
        <taxon>Actinomycetes</taxon>
        <taxon>Micrococcales</taxon>
        <taxon>Microbacteriaceae</taxon>
        <taxon>Cryobacterium</taxon>
    </lineage>
</organism>
<dbReference type="InterPro" id="IPR006104">
    <property type="entry name" value="Glyco_hydro_2_N"/>
</dbReference>
<dbReference type="InterPro" id="IPR006102">
    <property type="entry name" value="Ig-like_GH2"/>
</dbReference>
<dbReference type="OrthoDB" id="9762066at2"/>
<evidence type="ECO:0000313" key="7">
    <source>
        <dbReference type="EMBL" id="TFD23161.1"/>
    </source>
</evidence>
<evidence type="ECO:0000259" key="6">
    <source>
        <dbReference type="Pfam" id="PF02837"/>
    </source>
</evidence>
<name>A0A4R8ZAI0_9MICO</name>
<dbReference type="Gene3D" id="2.60.40.10">
    <property type="entry name" value="Immunoglobulins"/>
    <property type="match status" value="1"/>
</dbReference>
<dbReference type="InterPro" id="IPR017853">
    <property type="entry name" value="GH"/>
</dbReference>
<evidence type="ECO:0000256" key="2">
    <source>
        <dbReference type="ARBA" id="ARBA00022801"/>
    </source>
</evidence>
<dbReference type="InterPro" id="IPR036156">
    <property type="entry name" value="Beta-gal/glucu_dom_sf"/>
</dbReference>
<dbReference type="Gene3D" id="3.20.20.80">
    <property type="entry name" value="Glycosidases"/>
    <property type="match status" value="1"/>
</dbReference>
<protein>
    <submittedName>
        <fullName evidence="7">Glycoside hydrolase</fullName>
    </submittedName>
</protein>
<dbReference type="GO" id="GO:0004553">
    <property type="term" value="F:hydrolase activity, hydrolyzing O-glycosyl compounds"/>
    <property type="evidence" value="ECO:0007669"/>
    <property type="project" value="InterPro"/>
</dbReference>
<dbReference type="PANTHER" id="PTHR42732:SF3">
    <property type="entry name" value="HYDROLASE"/>
    <property type="match status" value="1"/>
</dbReference>
<dbReference type="Gene3D" id="2.60.120.260">
    <property type="entry name" value="Galactose-binding domain-like"/>
    <property type="match status" value="1"/>
</dbReference>
<sequence length="619" mass="69746">MDLSGAPGDAVSFRASTQSGEYPRPQLVRQQWRSLCGEWSFDHDDADAGLDLKWFSTEHLLSRTITVPFPPESALSGIADTRYHPIIWYRRTMTREDIRSSGRTCTDDRVFLHFGAVDYYATVWINGHLVGTHEGGQTPFSFDITGHVAEGTDFTLVVRAQDDPHDVSQPRGKQDWQEEPHSIWYHRTSGIWQTVWLESVPAISISALTWEPNVPSGSAQLDLKMFQRTRETVTVRVDLSIAGHHLSTHQVSTAEPRVRLTCDLANQANGQAYQSLLWSPEHPRLIDARVSLLNAAGDVLDEVWSYLGLRSTRAERGHFLLNDRPYYIRSVLEQGYWPESFLAAPDAKALQTEVQLIKDLGFNAARLHEKVEDPRFLYWADRLGLLIWAEMGSAFEFSATSVERVTREWLSVIERDRSHPCIVTWVPLNESWGVQHVAHNRAQLHFVQALYHLTKALDGSRPVISNDGWEHAESDLLTIHDYASTGEALISHYEDAQSIQTMVDGLGPAGRRLILLPAGEQQNQTVIVSEFGGVTYAPDSPIKTWGYSTVESAEDYAHRLRELFSALHQSPVLAGFCYTQLTDTLQEANGLTDENRIPKLPIAEIREIVMGHNHQGKSV</sequence>
<accession>A0A4R8ZAI0</accession>
<dbReference type="GO" id="GO:0005975">
    <property type="term" value="P:carbohydrate metabolic process"/>
    <property type="evidence" value="ECO:0007669"/>
    <property type="project" value="InterPro"/>
</dbReference>
<comment type="similarity">
    <text evidence="1">Belongs to the glycosyl hydrolase 2 family.</text>
</comment>
<feature type="domain" description="Glycoside hydrolase family 2 catalytic" evidence="5">
    <location>
        <begin position="316"/>
        <end position="485"/>
    </location>
</feature>
<comment type="caution">
    <text evidence="7">The sequence shown here is derived from an EMBL/GenBank/DDBJ whole genome shotgun (WGS) entry which is preliminary data.</text>
</comment>
<dbReference type="RefSeq" id="WP_134573949.1">
    <property type="nucleotide sequence ID" value="NZ_SOGT01000018.1"/>
</dbReference>
<dbReference type="Pfam" id="PF02836">
    <property type="entry name" value="Glyco_hydro_2_C"/>
    <property type="match status" value="1"/>
</dbReference>
<gene>
    <name evidence="7" type="ORF">E3T27_15880</name>
</gene>
<dbReference type="InterPro" id="IPR051913">
    <property type="entry name" value="GH2_Domain-Containing"/>
</dbReference>
<evidence type="ECO:0000259" key="4">
    <source>
        <dbReference type="Pfam" id="PF00703"/>
    </source>
</evidence>
<dbReference type="PANTHER" id="PTHR42732">
    <property type="entry name" value="BETA-GALACTOSIDASE"/>
    <property type="match status" value="1"/>
</dbReference>
<dbReference type="Proteomes" id="UP000298424">
    <property type="component" value="Unassembled WGS sequence"/>
</dbReference>
<keyword evidence="3" id="KW-0326">Glycosidase</keyword>
<evidence type="ECO:0000256" key="1">
    <source>
        <dbReference type="ARBA" id="ARBA00007401"/>
    </source>
</evidence>
<dbReference type="EMBL" id="SOGT01000018">
    <property type="protein sequence ID" value="TFD23161.1"/>
    <property type="molecule type" value="Genomic_DNA"/>
</dbReference>
<proteinExistence type="inferred from homology"/>
<dbReference type="AlphaFoldDB" id="A0A4R8ZAI0"/>
<dbReference type="InterPro" id="IPR013783">
    <property type="entry name" value="Ig-like_fold"/>
</dbReference>
<dbReference type="Pfam" id="PF00703">
    <property type="entry name" value="Glyco_hydro_2"/>
    <property type="match status" value="1"/>
</dbReference>
<evidence type="ECO:0000313" key="8">
    <source>
        <dbReference type="Proteomes" id="UP000298424"/>
    </source>
</evidence>
<dbReference type="InterPro" id="IPR008979">
    <property type="entry name" value="Galactose-bd-like_sf"/>
</dbReference>
<keyword evidence="8" id="KW-1185">Reference proteome</keyword>
<feature type="domain" description="Glycosyl hydrolases family 2 sugar binding" evidence="6">
    <location>
        <begin position="33"/>
        <end position="159"/>
    </location>
</feature>
<feature type="domain" description="Glycoside hydrolase family 2 immunoglobulin-like beta-sandwich" evidence="4">
    <location>
        <begin position="205"/>
        <end position="310"/>
    </location>
</feature>
<dbReference type="SUPFAM" id="SSF51445">
    <property type="entry name" value="(Trans)glycosidases"/>
    <property type="match status" value="1"/>
</dbReference>